<accession>A0A8S1HHY8</accession>
<evidence type="ECO:0000313" key="1">
    <source>
        <dbReference type="EMBL" id="CAD6194582.1"/>
    </source>
</evidence>
<reference evidence="1" key="1">
    <citation type="submission" date="2020-10" db="EMBL/GenBank/DDBJ databases">
        <authorList>
            <person name="Kikuchi T."/>
        </authorList>
    </citation>
    <scope>NUCLEOTIDE SEQUENCE</scope>
    <source>
        <strain evidence="1">NKZ352</strain>
    </source>
</reference>
<comment type="caution">
    <text evidence="1">The sequence shown here is derived from an EMBL/GenBank/DDBJ whole genome shotgun (WGS) entry which is preliminary data.</text>
</comment>
<name>A0A8S1HHY8_9PELO</name>
<dbReference type="EMBL" id="CAJGYM010000046">
    <property type="protein sequence ID" value="CAD6194582.1"/>
    <property type="molecule type" value="Genomic_DNA"/>
</dbReference>
<organism evidence="1 2">
    <name type="scientific">Caenorhabditis auriculariae</name>
    <dbReference type="NCBI Taxonomy" id="2777116"/>
    <lineage>
        <taxon>Eukaryota</taxon>
        <taxon>Metazoa</taxon>
        <taxon>Ecdysozoa</taxon>
        <taxon>Nematoda</taxon>
        <taxon>Chromadorea</taxon>
        <taxon>Rhabditida</taxon>
        <taxon>Rhabditina</taxon>
        <taxon>Rhabditomorpha</taxon>
        <taxon>Rhabditoidea</taxon>
        <taxon>Rhabditidae</taxon>
        <taxon>Peloderinae</taxon>
        <taxon>Caenorhabditis</taxon>
    </lineage>
</organism>
<proteinExistence type="predicted"/>
<sequence>MRAKAHTPQRLPKVYFRQAPGATTTHKSAAADAHLHLPLASLITTRQLTCRRLSEKGRCNFLEGVVSTALNIAGVTTHELFAKSGISVR</sequence>
<evidence type="ECO:0000313" key="2">
    <source>
        <dbReference type="Proteomes" id="UP000835052"/>
    </source>
</evidence>
<keyword evidence="2" id="KW-1185">Reference proteome</keyword>
<dbReference type="AlphaFoldDB" id="A0A8S1HHY8"/>
<protein>
    <submittedName>
        <fullName evidence="1">Uncharacterized protein</fullName>
    </submittedName>
</protein>
<gene>
    <name evidence="1" type="ORF">CAUJ_LOCUS10501</name>
</gene>
<dbReference type="Proteomes" id="UP000835052">
    <property type="component" value="Unassembled WGS sequence"/>
</dbReference>